<sequence>MPKDDSGPAPSTALPESDPSYKAPLKRGDACLYCRKRRIRCSATKPSCHHCTKLKRECVYDTGKPVSRVKQLEDKVAELEDMLRSSAAGPGSGLAAVSMTSSEISPTTSGGIQRSAAGDQARPSVGGAGGSGGSGIAPQAALPNLASSGSRSTGYTIGINGETLTQPGPGSGPGAGAPQTYNMSLPMGDFSMVESIDTNMLNRVSTPPNLDTNAYFGMSPGFWGFMGSMFGGTGPGEGSGVDMAQGINNYHPSGQTQAVEETFDFSTLDPGLMDLVNSFQEASTAPTQTSQSQAQQQVQQTQQQPQQQPPPLPQQPTSMDTPAALAYLSQTASTLPSQPDFDTSFGFPPNTSQSLPSSISPFSQQPRSTLWPQANDFSGVTAPAPNSVPRHSSTTSTATDTFSFGSTPSSNSVPYQAYVIDVPDSGGSTSASNVSPQHGPLEAQAIGVKGDETSGRNMLPADGKMGEGYWRTEGEMKVDDEGTLVGGWFDAADVPKAARDHLLDLFFSGMRMFGQEFHVPRFFASLTLPPAKRPHPCLLYSMYLMASRISSSQPIRALEGHFYSIASRQLDESIARADRLLDATRAAAILAVYKYSLARYHEGMMMGGMAARLAISCGLHQIASSVWKPSPIPQDQRADLVGIMRTRAFVIPPPKDPIELGERISAFWSIYITDRCGSISAQWPPAIADSDITTPFPKPLYEYEVGLVSTADDYTISTLWEPEHRPLKHYAESTMLILRIRALGILERASKLMYLKPEPGWEAKLHQSSRHSSLSGSFSGASASGSNSASPMSHSHISPSGPIDEYLRAQNYAAASGRDPLGVGKADEKKGWMRTARIRNPTAFDEVRLALIRVEEDLPPERRTNWEAWDGIVQPWHYGGYKRDVVTLHFVLGCAWMFLFDVYSFMAENTLAVNVARRLAFTIRMVVQEQSFSEMDVFIAMTWSFIVKILIRETKRLQSIGDTSSAALVEADVETVVQALRLFGRRYNIAWMQAMRAERYRRSTLDDMSFMEGDKLDDEHVQVERLKGALGAR</sequence>
<feature type="compositionally biased region" description="Gly residues" evidence="6">
    <location>
        <begin position="126"/>
        <end position="135"/>
    </location>
</feature>
<feature type="compositionally biased region" description="Low complexity" evidence="6">
    <location>
        <begin position="392"/>
        <end position="407"/>
    </location>
</feature>
<feature type="compositionally biased region" description="Low complexity" evidence="6">
    <location>
        <begin position="86"/>
        <end position="98"/>
    </location>
</feature>
<feature type="region of interest" description="Disordered" evidence="6">
    <location>
        <begin position="86"/>
        <end position="181"/>
    </location>
</feature>
<protein>
    <recommendedName>
        <fullName evidence="7">Zn(2)-C6 fungal-type domain-containing protein</fullName>
    </recommendedName>
</protein>
<accession>A0A427YQ21</accession>
<dbReference type="Proteomes" id="UP000279259">
    <property type="component" value="Unassembled WGS sequence"/>
</dbReference>
<dbReference type="SMART" id="SM00906">
    <property type="entry name" value="Fungal_trans"/>
    <property type="match status" value="1"/>
</dbReference>
<evidence type="ECO:0000256" key="4">
    <source>
        <dbReference type="ARBA" id="ARBA00023163"/>
    </source>
</evidence>
<keyword evidence="3" id="KW-0805">Transcription regulation</keyword>
<evidence type="ECO:0000256" key="2">
    <source>
        <dbReference type="ARBA" id="ARBA00022723"/>
    </source>
</evidence>
<dbReference type="PROSITE" id="PS00463">
    <property type="entry name" value="ZN2_CY6_FUNGAL_1"/>
    <property type="match status" value="1"/>
</dbReference>
<evidence type="ECO:0000256" key="3">
    <source>
        <dbReference type="ARBA" id="ARBA00023015"/>
    </source>
</evidence>
<dbReference type="GO" id="GO:0005634">
    <property type="term" value="C:nucleus"/>
    <property type="evidence" value="ECO:0007669"/>
    <property type="project" value="UniProtKB-SubCell"/>
</dbReference>
<comment type="caution">
    <text evidence="8">The sequence shown here is derived from an EMBL/GenBank/DDBJ whole genome shotgun (WGS) entry which is preliminary data.</text>
</comment>
<dbReference type="PANTHER" id="PTHR47338:SF29">
    <property type="entry name" value="ZN(2)-C6 FUNGAL-TYPE DOMAIN-CONTAINING PROTEIN"/>
    <property type="match status" value="1"/>
</dbReference>
<dbReference type="InterPro" id="IPR007219">
    <property type="entry name" value="XnlR_reg_dom"/>
</dbReference>
<dbReference type="OrthoDB" id="39175at2759"/>
<dbReference type="GO" id="GO:0000981">
    <property type="term" value="F:DNA-binding transcription factor activity, RNA polymerase II-specific"/>
    <property type="evidence" value="ECO:0007669"/>
    <property type="project" value="InterPro"/>
</dbReference>
<comment type="subcellular location">
    <subcellularLocation>
        <location evidence="1">Nucleus</location>
    </subcellularLocation>
</comment>
<proteinExistence type="predicted"/>
<feature type="domain" description="Zn(2)-C6 fungal-type" evidence="7">
    <location>
        <begin position="30"/>
        <end position="60"/>
    </location>
</feature>
<dbReference type="PANTHER" id="PTHR47338">
    <property type="entry name" value="ZN(II)2CYS6 TRANSCRIPTION FACTOR (EUROFUNG)-RELATED"/>
    <property type="match status" value="1"/>
</dbReference>
<dbReference type="EMBL" id="RSCD01000004">
    <property type="protein sequence ID" value="RSH93191.1"/>
    <property type="molecule type" value="Genomic_DNA"/>
</dbReference>
<dbReference type="CDD" id="cd12148">
    <property type="entry name" value="fungal_TF_MHR"/>
    <property type="match status" value="1"/>
</dbReference>
<feature type="region of interest" description="Disordered" evidence="6">
    <location>
        <begin position="447"/>
        <end position="466"/>
    </location>
</feature>
<dbReference type="SMART" id="SM00066">
    <property type="entry name" value="GAL4"/>
    <property type="match status" value="1"/>
</dbReference>
<dbReference type="AlphaFoldDB" id="A0A427YQ21"/>
<feature type="region of interest" description="Disordered" evidence="6">
    <location>
        <begin position="332"/>
        <end position="410"/>
    </location>
</feature>
<keyword evidence="2" id="KW-0479">Metal-binding</keyword>
<keyword evidence="4" id="KW-0804">Transcription</keyword>
<keyword evidence="9" id="KW-1185">Reference proteome</keyword>
<feature type="compositionally biased region" description="Low complexity" evidence="6">
    <location>
        <begin position="770"/>
        <end position="800"/>
    </location>
</feature>
<dbReference type="Pfam" id="PF04082">
    <property type="entry name" value="Fungal_trans"/>
    <property type="match status" value="1"/>
</dbReference>
<keyword evidence="5" id="KW-0539">Nucleus</keyword>
<reference evidence="8 9" key="1">
    <citation type="submission" date="2018-11" db="EMBL/GenBank/DDBJ databases">
        <title>Genome sequence of Saitozyma podzolica DSM 27192.</title>
        <authorList>
            <person name="Aliyu H."/>
            <person name="Gorte O."/>
            <person name="Ochsenreither K."/>
        </authorList>
    </citation>
    <scope>NUCLEOTIDE SEQUENCE [LARGE SCALE GENOMIC DNA]</scope>
    <source>
        <strain evidence="8 9">DSM 27192</strain>
    </source>
</reference>
<feature type="compositionally biased region" description="Polar residues" evidence="6">
    <location>
        <begin position="99"/>
        <end position="112"/>
    </location>
</feature>
<organism evidence="8 9">
    <name type="scientific">Saitozyma podzolica</name>
    <dbReference type="NCBI Taxonomy" id="1890683"/>
    <lineage>
        <taxon>Eukaryota</taxon>
        <taxon>Fungi</taxon>
        <taxon>Dikarya</taxon>
        <taxon>Basidiomycota</taxon>
        <taxon>Agaricomycotina</taxon>
        <taxon>Tremellomycetes</taxon>
        <taxon>Tremellales</taxon>
        <taxon>Trimorphomycetaceae</taxon>
        <taxon>Saitozyma</taxon>
    </lineage>
</organism>
<dbReference type="Gene3D" id="4.10.240.10">
    <property type="entry name" value="Zn(2)-C6 fungal-type DNA-binding domain"/>
    <property type="match status" value="1"/>
</dbReference>
<feature type="compositionally biased region" description="Polar residues" evidence="6">
    <location>
        <begin position="145"/>
        <end position="155"/>
    </location>
</feature>
<dbReference type="CDD" id="cd00067">
    <property type="entry name" value="GAL4"/>
    <property type="match status" value="1"/>
</dbReference>
<name>A0A427YQ21_9TREE</name>
<feature type="compositionally biased region" description="Low complexity" evidence="6">
    <location>
        <begin position="352"/>
        <end position="368"/>
    </location>
</feature>
<dbReference type="STRING" id="1890683.A0A427YQ21"/>
<dbReference type="InterPro" id="IPR036864">
    <property type="entry name" value="Zn2-C6_fun-type_DNA-bd_sf"/>
</dbReference>
<dbReference type="GO" id="GO:0008270">
    <property type="term" value="F:zinc ion binding"/>
    <property type="evidence" value="ECO:0007669"/>
    <property type="project" value="InterPro"/>
</dbReference>
<dbReference type="Pfam" id="PF00172">
    <property type="entry name" value="Zn_clus"/>
    <property type="match status" value="1"/>
</dbReference>
<dbReference type="PROSITE" id="PS50048">
    <property type="entry name" value="ZN2_CY6_FUNGAL_2"/>
    <property type="match status" value="1"/>
</dbReference>
<evidence type="ECO:0000256" key="1">
    <source>
        <dbReference type="ARBA" id="ARBA00004123"/>
    </source>
</evidence>
<evidence type="ECO:0000313" key="9">
    <source>
        <dbReference type="Proteomes" id="UP000279259"/>
    </source>
</evidence>
<feature type="compositionally biased region" description="Low complexity" evidence="6">
    <location>
        <begin position="281"/>
        <end position="306"/>
    </location>
</feature>
<feature type="compositionally biased region" description="Polar residues" evidence="6">
    <location>
        <begin position="332"/>
        <end position="341"/>
    </location>
</feature>
<evidence type="ECO:0000259" key="7">
    <source>
        <dbReference type="PROSITE" id="PS50048"/>
    </source>
</evidence>
<gene>
    <name evidence="8" type="ORF">EHS25_007544</name>
</gene>
<dbReference type="InterPro" id="IPR001138">
    <property type="entry name" value="Zn2Cys6_DnaBD"/>
</dbReference>
<feature type="region of interest" description="Disordered" evidence="6">
    <location>
        <begin position="281"/>
        <end position="319"/>
    </location>
</feature>
<dbReference type="InterPro" id="IPR050815">
    <property type="entry name" value="TF_fung"/>
</dbReference>
<feature type="region of interest" description="Disordered" evidence="6">
    <location>
        <begin position="1"/>
        <end position="25"/>
    </location>
</feature>
<feature type="region of interest" description="Disordered" evidence="6">
    <location>
        <begin position="766"/>
        <end position="800"/>
    </location>
</feature>
<dbReference type="SUPFAM" id="SSF57701">
    <property type="entry name" value="Zn2/Cys6 DNA-binding domain"/>
    <property type="match status" value="1"/>
</dbReference>
<evidence type="ECO:0000313" key="8">
    <source>
        <dbReference type="EMBL" id="RSH93191.1"/>
    </source>
</evidence>
<dbReference type="GO" id="GO:0003677">
    <property type="term" value="F:DNA binding"/>
    <property type="evidence" value="ECO:0007669"/>
    <property type="project" value="InterPro"/>
</dbReference>
<evidence type="ECO:0000256" key="5">
    <source>
        <dbReference type="ARBA" id="ARBA00023242"/>
    </source>
</evidence>
<evidence type="ECO:0000256" key="6">
    <source>
        <dbReference type="SAM" id="MobiDB-lite"/>
    </source>
</evidence>
<dbReference type="GO" id="GO:0006351">
    <property type="term" value="P:DNA-templated transcription"/>
    <property type="evidence" value="ECO:0007669"/>
    <property type="project" value="InterPro"/>
</dbReference>